<accession>A0A9W6MRD5</accession>
<dbReference type="PROSITE" id="PS51704">
    <property type="entry name" value="GP_PDE"/>
    <property type="match status" value="1"/>
</dbReference>
<dbReference type="InterPro" id="IPR030395">
    <property type="entry name" value="GP_PDE_dom"/>
</dbReference>
<dbReference type="Proteomes" id="UP001143400">
    <property type="component" value="Unassembled WGS sequence"/>
</dbReference>
<dbReference type="Proteomes" id="UP000758856">
    <property type="component" value="Unassembled WGS sequence"/>
</dbReference>
<dbReference type="Gene3D" id="3.20.20.190">
    <property type="entry name" value="Phosphatidylinositol (PI) phosphodiesterase"/>
    <property type="match status" value="1"/>
</dbReference>
<dbReference type="PANTHER" id="PTHR46211:SF1">
    <property type="entry name" value="GLYCEROPHOSPHODIESTER PHOSPHODIESTERASE, CYTOPLASMIC"/>
    <property type="match status" value="1"/>
</dbReference>
<comment type="caution">
    <text evidence="2">The sequence shown here is derived from an EMBL/GenBank/DDBJ whole genome shotgun (WGS) entry which is preliminary data.</text>
</comment>
<dbReference type="EMBL" id="BSFF01000002">
    <property type="protein sequence ID" value="GLK55600.1"/>
    <property type="molecule type" value="Genomic_DNA"/>
</dbReference>
<dbReference type="SUPFAM" id="SSF51695">
    <property type="entry name" value="PLC-like phosphodiesterases"/>
    <property type="match status" value="1"/>
</dbReference>
<organism evidence="2 5">
    <name type="scientific">Methylopila capsulata</name>
    <dbReference type="NCBI Taxonomy" id="61654"/>
    <lineage>
        <taxon>Bacteria</taxon>
        <taxon>Pseudomonadati</taxon>
        <taxon>Pseudomonadota</taxon>
        <taxon>Alphaproteobacteria</taxon>
        <taxon>Hyphomicrobiales</taxon>
        <taxon>Methylopilaceae</taxon>
        <taxon>Methylopila</taxon>
    </lineage>
</organism>
<keyword evidence="4" id="KW-1185">Reference proteome</keyword>
<dbReference type="GO" id="GO:0008081">
    <property type="term" value="F:phosphoric diester hydrolase activity"/>
    <property type="evidence" value="ECO:0007669"/>
    <property type="project" value="InterPro"/>
</dbReference>
<evidence type="ECO:0000313" key="4">
    <source>
        <dbReference type="Proteomes" id="UP000758856"/>
    </source>
</evidence>
<dbReference type="AlphaFoldDB" id="A0A9W6MRD5"/>
<reference evidence="2" key="1">
    <citation type="journal article" date="2014" name="Int. J. Syst. Evol. Microbiol.">
        <title>Complete genome sequence of Corynebacterium casei LMG S-19264T (=DSM 44701T), isolated from a smear-ripened cheese.</title>
        <authorList>
            <consortium name="US DOE Joint Genome Institute (JGI-PGF)"/>
            <person name="Walter F."/>
            <person name="Albersmeier A."/>
            <person name="Kalinowski J."/>
            <person name="Ruckert C."/>
        </authorList>
    </citation>
    <scope>NUCLEOTIDE SEQUENCE</scope>
    <source>
        <strain evidence="2">VKM B-1606</strain>
    </source>
</reference>
<evidence type="ECO:0000313" key="2">
    <source>
        <dbReference type="EMBL" id="GLK55600.1"/>
    </source>
</evidence>
<sequence length="260" mass="27908">MASRLSWLVARPIAHRGLHDRAAGVIENTSSAVQAAIDHGFGVEIDVQVTADGEAVVFHDSKLDRLTEAAGLVADRPLRDLVTLNVGGGADRIWTLADCLDLVDGKVPLVVEVKASRGGDTRLARRVAELLSERGGPVAAKSFDPRVLVLLRSLAPRTPRGVVGDAFDAADAGWAHLSGAQRFVARNMLHWRATRPDFVSWNVRDLTRRSVRLSRSSGVPVMAWTVRTPEDQARAALGADQMVFEGFVPDRTLGTGGSPA</sequence>
<name>A0A9W6MRD5_9HYPH</name>
<feature type="domain" description="GP-PDE" evidence="1">
    <location>
        <begin position="10"/>
        <end position="254"/>
    </location>
</feature>
<dbReference type="Pfam" id="PF03009">
    <property type="entry name" value="GDPD"/>
    <property type="match status" value="1"/>
</dbReference>
<evidence type="ECO:0000313" key="5">
    <source>
        <dbReference type="Proteomes" id="UP001143400"/>
    </source>
</evidence>
<gene>
    <name evidence="2" type="ORF">GCM10008170_16190</name>
    <name evidence="3" type="ORF">JOD31_000519</name>
</gene>
<dbReference type="InterPro" id="IPR017946">
    <property type="entry name" value="PLC-like_Pdiesterase_TIM-brl"/>
</dbReference>
<dbReference type="PANTHER" id="PTHR46211">
    <property type="entry name" value="GLYCEROPHOSPHORYL DIESTER PHOSPHODIESTERASE"/>
    <property type="match status" value="1"/>
</dbReference>
<evidence type="ECO:0000259" key="1">
    <source>
        <dbReference type="PROSITE" id="PS51704"/>
    </source>
</evidence>
<proteinExistence type="predicted"/>
<reference evidence="3 4" key="2">
    <citation type="submission" date="2021-01" db="EMBL/GenBank/DDBJ databases">
        <title>Genomic Encyclopedia of Type Strains, Phase IV (KMG-IV): sequencing the most valuable type-strain genomes for metagenomic binning, comparative biology and taxonomic classification.</title>
        <authorList>
            <person name="Goeker M."/>
        </authorList>
    </citation>
    <scope>NUCLEOTIDE SEQUENCE [LARGE SCALE GENOMIC DNA]</scope>
    <source>
        <strain evidence="3 4">DSM 6130</strain>
    </source>
</reference>
<dbReference type="GO" id="GO:0006629">
    <property type="term" value="P:lipid metabolic process"/>
    <property type="evidence" value="ECO:0007669"/>
    <property type="project" value="InterPro"/>
</dbReference>
<dbReference type="RefSeq" id="WP_204948751.1">
    <property type="nucleotide sequence ID" value="NZ_BSFF01000002.1"/>
</dbReference>
<protein>
    <submittedName>
        <fullName evidence="2">Glycerophosphoryl diester phosphodiesterase</fullName>
    </submittedName>
</protein>
<dbReference type="EMBL" id="JAFBCY010000001">
    <property type="protein sequence ID" value="MBM7850307.1"/>
    <property type="molecule type" value="Genomic_DNA"/>
</dbReference>
<evidence type="ECO:0000313" key="3">
    <source>
        <dbReference type="EMBL" id="MBM7850307.1"/>
    </source>
</evidence>
<reference evidence="2" key="3">
    <citation type="submission" date="2023-01" db="EMBL/GenBank/DDBJ databases">
        <authorList>
            <person name="Sun Q."/>
            <person name="Evtushenko L."/>
        </authorList>
    </citation>
    <scope>NUCLEOTIDE SEQUENCE</scope>
    <source>
        <strain evidence="2">VKM B-1606</strain>
    </source>
</reference>